<feature type="compositionally biased region" description="Low complexity" evidence="1">
    <location>
        <begin position="37"/>
        <end position="50"/>
    </location>
</feature>
<sequence length="326" mass="35030">MHSLEFKPLQCGQELMVLLLALGAVLGEPAFRRQQAQQAAEEAADAPYAPSGWKPAGQRLELPPRQYGAPAPKEEELDATTEPATEEPPAEPKQPDSKPTAARSEKQQQQQQQVAQGEYYVILPDGRLQKVQFAAKLEASPEAREGGQEGGDDADGAEPAPAPAPAPRAARPKAANRPVPRAQPASQRQQQQAEVPAVPVVQADYLVVLPDGRLQEVQYFGRLEAAPAGKQDGQQAAHPDADEEAAPSPAAPRRSASKATASRARPQAPQAQRQQVQQPRPVVLLPQQEAAVPSSFVAELRFMEVPPITGPVYSYSQPLVRVQRGL</sequence>
<name>A0AAE1LP55_9NEOP</name>
<feature type="region of interest" description="Disordered" evidence="1">
    <location>
        <begin position="225"/>
        <end position="282"/>
    </location>
</feature>
<reference evidence="3" key="2">
    <citation type="journal article" date="2023" name="BMC Genomics">
        <title>Pest status, molecular evolution, and epigenetic factors derived from the genome assembly of Frankliniella fusca, a thysanopteran phytovirus vector.</title>
        <authorList>
            <person name="Catto M.A."/>
            <person name="Labadie P.E."/>
            <person name="Jacobson A.L."/>
            <person name="Kennedy G.G."/>
            <person name="Srinivasan R."/>
            <person name="Hunt B.G."/>
        </authorList>
    </citation>
    <scope>NUCLEOTIDE SEQUENCE</scope>
    <source>
        <strain evidence="3">PL_HMW_Pooled</strain>
    </source>
</reference>
<dbReference type="GO" id="GO:0008237">
    <property type="term" value="F:metallopeptidase activity"/>
    <property type="evidence" value="ECO:0007669"/>
    <property type="project" value="UniProtKB-KW"/>
</dbReference>
<evidence type="ECO:0000313" key="3">
    <source>
        <dbReference type="EMBL" id="KAK3925744.1"/>
    </source>
</evidence>
<protein>
    <submittedName>
        <fullName evidence="3">Zinc metalloprotease</fullName>
    </submittedName>
</protein>
<feature type="compositionally biased region" description="Acidic residues" evidence="1">
    <location>
        <begin position="75"/>
        <end position="89"/>
    </location>
</feature>
<keyword evidence="4" id="KW-1185">Reference proteome</keyword>
<evidence type="ECO:0000256" key="1">
    <source>
        <dbReference type="SAM" id="MobiDB-lite"/>
    </source>
</evidence>
<keyword evidence="3" id="KW-0378">Hydrolase</keyword>
<keyword evidence="3" id="KW-0645">Protease</keyword>
<comment type="caution">
    <text evidence="3">The sequence shown here is derived from an EMBL/GenBank/DDBJ whole genome shotgun (WGS) entry which is preliminary data.</text>
</comment>
<feature type="signal peptide" evidence="2">
    <location>
        <begin position="1"/>
        <end position="27"/>
    </location>
</feature>
<feature type="region of interest" description="Disordered" evidence="1">
    <location>
        <begin position="37"/>
        <end position="118"/>
    </location>
</feature>
<accession>A0AAE1LP55</accession>
<feature type="chain" id="PRO_5042056992" evidence="2">
    <location>
        <begin position="28"/>
        <end position="326"/>
    </location>
</feature>
<dbReference type="Proteomes" id="UP001219518">
    <property type="component" value="Unassembled WGS sequence"/>
</dbReference>
<evidence type="ECO:0000256" key="2">
    <source>
        <dbReference type="SAM" id="SignalP"/>
    </source>
</evidence>
<gene>
    <name evidence="3" type="ORF">KUF71_013993</name>
</gene>
<feature type="region of interest" description="Disordered" evidence="1">
    <location>
        <begin position="138"/>
        <end position="197"/>
    </location>
</feature>
<reference evidence="3" key="1">
    <citation type="submission" date="2021-07" db="EMBL/GenBank/DDBJ databases">
        <authorList>
            <person name="Catto M.A."/>
            <person name="Jacobson A."/>
            <person name="Kennedy G."/>
            <person name="Labadie P."/>
            <person name="Hunt B.G."/>
            <person name="Srinivasan R."/>
        </authorList>
    </citation>
    <scope>NUCLEOTIDE SEQUENCE</scope>
    <source>
        <strain evidence="3">PL_HMW_Pooled</strain>
        <tissue evidence="3">Head</tissue>
    </source>
</reference>
<dbReference type="EMBL" id="JAHWGI010001240">
    <property type="protein sequence ID" value="KAK3925744.1"/>
    <property type="molecule type" value="Genomic_DNA"/>
</dbReference>
<dbReference type="AlphaFoldDB" id="A0AAE1LP55"/>
<evidence type="ECO:0000313" key="4">
    <source>
        <dbReference type="Proteomes" id="UP001219518"/>
    </source>
</evidence>
<keyword evidence="2" id="KW-0732">Signal</keyword>
<feature type="compositionally biased region" description="Low complexity" evidence="1">
    <location>
        <begin position="167"/>
        <end position="197"/>
    </location>
</feature>
<proteinExistence type="predicted"/>
<keyword evidence="3" id="KW-0482">Metalloprotease</keyword>
<organism evidence="3 4">
    <name type="scientific">Frankliniella fusca</name>
    <dbReference type="NCBI Taxonomy" id="407009"/>
    <lineage>
        <taxon>Eukaryota</taxon>
        <taxon>Metazoa</taxon>
        <taxon>Ecdysozoa</taxon>
        <taxon>Arthropoda</taxon>
        <taxon>Hexapoda</taxon>
        <taxon>Insecta</taxon>
        <taxon>Pterygota</taxon>
        <taxon>Neoptera</taxon>
        <taxon>Paraneoptera</taxon>
        <taxon>Thysanoptera</taxon>
        <taxon>Terebrantia</taxon>
        <taxon>Thripoidea</taxon>
        <taxon>Thripidae</taxon>
        <taxon>Frankliniella</taxon>
    </lineage>
</organism>
<feature type="compositionally biased region" description="Low complexity" evidence="1">
    <location>
        <begin position="246"/>
        <end position="282"/>
    </location>
</feature>